<dbReference type="GO" id="GO:0055130">
    <property type="term" value="P:D-alanine catabolic process"/>
    <property type="evidence" value="ECO:0007669"/>
    <property type="project" value="TreeGrafter"/>
</dbReference>
<dbReference type="Gene3D" id="3.30.9.10">
    <property type="entry name" value="D-Amino Acid Oxidase, subunit A, domain 2"/>
    <property type="match status" value="2"/>
</dbReference>
<evidence type="ECO:0000313" key="4">
    <source>
        <dbReference type="EMBL" id="SFK49746.1"/>
    </source>
</evidence>
<comment type="similarity">
    <text evidence="1">Belongs to the DadA oxidoreductase family.</text>
</comment>
<reference evidence="5" key="1">
    <citation type="submission" date="2016-10" db="EMBL/GenBank/DDBJ databases">
        <authorList>
            <person name="Varghese N."/>
            <person name="Submissions S."/>
        </authorList>
    </citation>
    <scope>NUCLEOTIDE SEQUENCE [LARGE SCALE GENOMIC DNA]</scope>
    <source>
        <strain evidence="5">DSM 28453</strain>
    </source>
</reference>
<dbReference type="GO" id="GO:0008718">
    <property type="term" value="F:D-amino-acid dehydrogenase activity"/>
    <property type="evidence" value="ECO:0007669"/>
    <property type="project" value="TreeGrafter"/>
</dbReference>
<sequence>MNAFPLGMDQPVEHGGTLPEDADVVIVGGGIIGVMTAYFLAKKGLRPVVLEKGRVAAEQSSRNWGWIRQQGRDLAELPIMLEANRIWKTLAAEGGEDLGLKTVGVCYLAENERDLSEYEGWLRDAKPYGVDSRMLSSGEVAEALPSITRSFGGALITPSDMKAEPWIAVPALARAAVRAGAVIIENCAVRGLDIAAGRVAGVVTEKGQVKAPEVVVAGGAWSSLFLRRHGVSIPQLSVQALVMATQPAPDLDVPATAMSGLAWRRRSDGGFTIAPGGWHRLHIGPDAFRALPKFIPQLRADWAGTHFSPAGPSGFPDAWSTKRAWQMDAESPFERMRVLNPKPHMPPLQKALDTFGDLFPALGRPKMKQAWAGMIDTMPDIVPVVDRAAAIPGLSICTGMCGHGFGIGPAFGRVMADLVTGGDVGHDLSRFRLERFSDGSKIELGPII</sequence>
<dbReference type="OrthoDB" id="9787190at2"/>
<dbReference type="InterPro" id="IPR006076">
    <property type="entry name" value="FAD-dep_OxRdtase"/>
</dbReference>
<gene>
    <name evidence="4" type="ORF">SAMN04488036_10187</name>
</gene>
<evidence type="ECO:0000256" key="1">
    <source>
        <dbReference type="ARBA" id="ARBA00009410"/>
    </source>
</evidence>
<dbReference type="SUPFAM" id="SSF51905">
    <property type="entry name" value="FAD/NAD(P)-binding domain"/>
    <property type="match status" value="1"/>
</dbReference>
<proteinExistence type="inferred from homology"/>
<dbReference type="PANTHER" id="PTHR13847">
    <property type="entry name" value="SARCOSINE DEHYDROGENASE-RELATED"/>
    <property type="match status" value="1"/>
</dbReference>
<organism evidence="4 5">
    <name type="scientific">Shimia haliotis</name>
    <dbReference type="NCBI Taxonomy" id="1280847"/>
    <lineage>
        <taxon>Bacteria</taxon>
        <taxon>Pseudomonadati</taxon>
        <taxon>Pseudomonadota</taxon>
        <taxon>Alphaproteobacteria</taxon>
        <taxon>Rhodobacterales</taxon>
        <taxon>Roseobacteraceae</taxon>
    </lineage>
</organism>
<accession>A0A1I4A1I4</accession>
<dbReference type="Proteomes" id="UP000198851">
    <property type="component" value="Unassembled WGS sequence"/>
</dbReference>
<dbReference type="Gene3D" id="3.50.50.60">
    <property type="entry name" value="FAD/NAD(P)-binding domain"/>
    <property type="match status" value="2"/>
</dbReference>
<dbReference type="EMBL" id="FOSZ01000001">
    <property type="protein sequence ID" value="SFK49746.1"/>
    <property type="molecule type" value="Genomic_DNA"/>
</dbReference>
<evidence type="ECO:0000313" key="5">
    <source>
        <dbReference type="Proteomes" id="UP000198851"/>
    </source>
</evidence>
<dbReference type="RefSeq" id="WP_093318918.1">
    <property type="nucleotide sequence ID" value="NZ_FOSZ01000001.1"/>
</dbReference>
<dbReference type="STRING" id="1280847.SAMN04488036_10187"/>
<dbReference type="GO" id="GO:0005737">
    <property type="term" value="C:cytoplasm"/>
    <property type="evidence" value="ECO:0007669"/>
    <property type="project" value="TreeGrafter"/>
</dbReference>
<dbReference type="AlphaFoldDB" id="A0A1I4A1I4"/>
<feature type="domain" description="FAD dependent oxidoreductase" evidence="3">
    <location>
        <begin position="23"/>
        <end position="418"/>
    </location>
</feature>
<dbReference type="Pfam" id="PF01266">
    <property type="entry name" value="DAO"/>
    <property type="match status" value="1"/>
</dbReference>
<protein>
    <submittedName>
        <fullName evidence="4">Glycine/D-amino acid oxidase</fullName>
    </submittedName>
</protein>
<name>A0A1I4A1I4_9RHOB</name>
<dbReference type="PANTHER" id="PTHR13847:SF280">
    <property type="entry name" value="D-AMINO ACID DEHYDROGENASE"/>
    <property type="match status" value="1"/>
</dbReference>
<keyword evidence="5" id="KW-1185">Reference proteome</keyword>
<dbReference type="GO" id="GO:0005886">
    <property type="term" value="C:plasma membrane"/>
    <property type="evidence" value="ECO:0007669"/>
    <property type="project" value="TreeGrafter"/>
</dbReference>
<dbReference type="InterPro" id="IPR036188">
    <property type="entry name" value="FAD/NAD-bd_sf"/>
</dbReference>
<keyword evidence="2" id="KW-0560">Oxidoreductase</keyword>
<evidence type="ECO:0000259" key="3">
    <source>
        <dbReference type="Pfam" id="PF01266"/>
    </source>
</evidence>
<evidence type="ECO:0000256" key="2">
    <source>
        <dbReference type="ARBA" id="ARBA00023002"/>
    </source>
</evidence>